<feature type="region of interest" description="Disordered" evidence="1">
    <location>
        <begin position="901"/>
        <end position="1057"/>
    </location>
</feature>
<evidence type="ECO:0000313" key="2">
    <source>
        <dbReference type="Proteomes" id="UP000050640"/>
    </source>
</evidence>
<feature type="compositionally biased region" description="Basic and acidic residues" evidence="1">
    <location>
        <begin position="976"/>
        <end position="998"/>
    </location>
</feature>
<feature type="compositionally biased region" description="Polar residues" evidence="1">
    <location>
        <begin position="901"/>
        <end position="911"/>
    </location>
</feature>
<feature type="compositionally biased region" description="Basic and acidic residues" evidence="1">
    <location>
        <begin position="1123"/>
        <end position="1140"/>
    </location>
</feature>
<feature type="region of interest" description="Disordered" evidence="1">
    <location>
        <begin position="730"/>
        <end position="750"/>
    </location>
</feature>
<reference evidence="3" key="1">
    <citation type="submission" date="2016-03" db="UniProtKB">
        <authorList>
            <consortium name="WormBaseParasite"/>
        </authorList>
    </citation>
    <scope>IDENTIFICATION</scope>
</reference>
<feature type="compositionally biased region" description="Basic and acidic residues" evidence="1">
    <location>
        <begin position="1147"/>
        <end position="1158"/>
    </location>
</feature>
<feature type="region of interest" description="Disordered" evidence="1">
    <location>
        <begin position="1760"/>
        <end position="1785"/>
    </location>
</feature>
<accession>A0A0R3S468</accession>
<organism evidence="2 3">
    <name type="scientific">Elaeophora elaphi</name>
    <dbReference type="NCBI Taxonomy" id="1147741"/>
    <lineage>
        <taxon>Eukaryota</taxon>
        <taxon>Metazoa</taxon>
        <taxon>Ecdysozoa</taxon>
        <taxon>Nematoda</taxon>
        <taxon>Chromadorea</taxon>
        <taxon>Rhabditida</taxon>
        <taxon>Spirurina</taxon>
        <taxon>Spiruromorpha</taxon>
        <taxon>Filarioidea</taxon>
        <taxon>Onchocercidae</taxon>
        <taxon>Elaeophora</taxon>
    </lineage>
</organism>
<keyword evidence="2" id="KW-1185">Reference proteome</keyword>
<dbReference type="WBParaSite" id="EEL_0000957801-mRNA-1">
    <property type="protein sequence ID" value="EEL_0000957801-mRNA-1"/>
    <property type="gene ID" value="EEL_0000957801"/>
</dbReference>
<feature type="region of interest" description="Disordered" evidence="1">
    <location>
        <begin position="1115"/>
        <end position="1160"/>
    </location>
</feature>
<sequence>MVSYLLIMCCQEEMLEILTARLHSAGDVVSIDNVESDKNIVPNGRVDLHESDAVNAPSRIGNFIGADSFVSGSLIGENQEVITKEELEHIEYVTQMANNDLYTHELAGNENMKFEYKELDLTARFEQVEKKAFVQSKMLQALDISSIIVTERAAMEVDEILSPAPIFPLEQVDSNNLNDKFEITAEELEHIANVARLAEESFPEFQDLTSSPLQRQRRSEDQNETGFGLNIKAEKEQYKCFLGDDQSVTNFVASSAVDVPEAKCMMKEDDKSLMLLHESIIVPLGEMSNMQESQQRKSLNEIQNIQVDQETADNEHIISNSVTGCSSPAIQSLYPEIEIAYIEFEQFHSTPNNTFINGPQMSADENATVESEKLRDAKNRYAELADQETVAPCIIGNRSENFKHSGGTRKSLDLSNSELDSTVLPTTGMLAEVKNGKILTDESIVNGQFALSGGLTEKSPTHFNIPHVTRVDSLASMDHFDEKQNRENRPRHINASVKQEVSNEQIKVNADIRKPGIDSIIEDLKNSSRIVVSAESFRHSRKELAFEEESRVQRVGQREQQWGQLISSKSAVESLKHDFRVGIQRNDQLFEDDTNHFQKIAYKRKEMVGNEKKTMLIMGKSYSRIQPNGKVEFNLEHSNHYLTDGFNVTSTVTYTDRLYKKMTRNLRFSEKMPHYGRANFWKTFNNEKEYCPKRYTEGMKPSFTRASSVFVVYTDQNLLASQFGKVSNNNSVEKTQNHQGNSESVATSEVENSRDIGINLMEQRELTSNITAVVPVLRDRWERCGEISNLSRSLLAHSMFTKTENGEGKESLKRSSAWLLKNEKSRGTHQTNVFERCERESIAGDGSMLHHADCLMRLNFFAERITEQVAELAAVELGNRFRAELNPRARYFLQMRADIDSQTESAPVTPSESDEEIDGKITLGSTEKREPQPITVPETGSAPRSSSWFSLFGGGAGNGEDRPRSPISFLWRTSHRQSDASSRKSSPDGRNEFIDLLRRTSGASSNGSDMGTKLPDSALAGLSSEERDHIEKVLNAANRRSRSSQSTPTASRRQSIYKLPDMNDFELYERTHIEGVIEKAEKGAFPFVIKVTKADTLREDSVDIAEEKTFYTSVKQTTSNTNKPKESVDDKPKVLLDKSRGSTSLSERLEKQQNEKSLGEIAPEASVVKTEQKSSLDAKADLEKSRKSEEVNCEISDVEIEHIRKVTEAARIMEAGNHWLNRSSDGQKIAKNVQNITVANSLIKTKRAEKLNLSESPNNNWRSEPDRRDIQTTMAFPAERMKSEKILSTEEMICGIRKQKVEDSETNEADSVDDTNSLRKAPSLKPIVMKTNSFENDISKAKCITEGMKIVQNYEGLEKKLPEEVVIQINDIEGRMKEPERLENPISREKMETKIVNLTDEELAQIRLVNERVKELEKSNEFTDFAPEERERYKYQEIQDSCMFSEEGLEQRVAGRAKKLQAVDESLLCGSEIDKQENEEKDECLTKYELLQGNTLEERTKELRGMEVTAIVEHPKGISRLPEKRIVEGKATKHLKENDFFEEKEIHDQSKENNTLTEEELMQIRAVEQRAKQMEENFIFERQAAKVFEERKRMDLDLATSRMAAEEKSENDLTEEELKHIKEVERNAIRQFEMPLLQRFSTKDDIIAKVQQKDVALGKVAFNKFASVLNPFKNSVITTLSFKSNVDEVKLSQNIASARDVPKINKEIVEESMKAYPENQDFRIDISTANETNHSYNTDVLVTMMDLDSVQTANEYLENQDSEYISSSESSDFGPGTSDEDEEIDQNNGMFSETVSSTTDFKDDTRESSAKYDIIKNRDLSLEVIPTPIQNDTELLPKNKTEVYSHGIPQSGQILSMTSSLSLMGVTQTSVQLGIKSASDEQTVDRFAGLTEEEIEHIKMVDLQFELENAKDISKVSMHNGEDSEGEDDTNFGNEMTINIEEYEPQEKELAVDVKGPKALSFIAIDHKVRSDTYVDIESIESEKDAARDASQISLKEFATNDKLLEQSVENDLTADQRSKSLQTAYVERDNKVKSLEELGREVNIGKWYEERLSSLRNSLCVEEIPEIPGFDLKLCNLMIIIYERGTFLVH</sequence>
<proteinExistence type="predicted"/>
<dbReference type="Proteomes" id="UP000050640">
    <property type="component" value="Unplaced"/>
</dbReference>
<feature type="compositionally biased region" description="Low complexity" evidence="1">
    <location>
        <begin position="1762"/>
        <end position="1771"/>
    </location>
</feature>
<evidence type="ECO:0000313" key="3">
    <source>
        <dbReference type="WBParaSite" id="EEL_0000957801-mRNA-1"/>
    </source>
</evidence>
<name>A0A0R3S468_9BILA</name>
<dbReference type="STRING" id="1147741.A0A0R3S468"/>
<evidence type="ECO:0000256" key="1">
    <source>
        <dbReference type="SAM" id="MobiDB-lite"/>
    </source>
</evidence>
<protein>
    <submittedName>
        <fullName evidence="3">BRCT domain-containing protein</fullName>
    </submittedName>
</protein>
<feature type="compositionally biased region" description="Polar residues" evidence="1">
    <location>
        <begin position="1045"/>
        <end position="1054"/>
    </location>
</feature>